<evidence type="ECO:0000259" key="4">
    <source>
        <dbReference type="PROSITE" id="PS50893"/>
    </source>
</evidence>
<proteinExistence type="predicted"/>
<dbReference type="GO" id="GO:0016887">
    <property type="term" value="F:ATP hydrolysis activity"/>
    <property type="evidence" value="ECO:0007669"/>
    <property type="project" value="InterPro"/>
</dbReference>
<dbReference type="PROSITE" id="PS50893">
    <property type="entry name" value="ABC_TRANSPORTER_2"/>
    <property type="match status" value="1"/>
</dbReference>
<dbReference type="GO" id="GO:1903805">
    <property type="term" value="P:L-valine import across plasma membrane"/>
    <property type="evidence" value="ECO:0007669"/>
    <property type="project" value="TreeGrafter"/>
</dbReference>
<dbReference type="InterPro" id="IPR027417">
    <property type="entry name" value="P-loop_NTPase"/>
</dbReference>
<dbReference type="Gene3D" id="3.40.50.300">
    <property type="entry name" value="P-loop containing nucleotide triphosphate hydrolases"/>
    <property type="match status" value="1"/>
</dbReference>
<dbReference type="InterPro" id="IPR032823">
    <property type="entry name" value="BCA_ABC_TP_C"/>
</dbReference>
<dbReference type="CDD" id="cd03219">
    <property type="entry name" value="ABC_Mj1267_LivG_branched"/>
    <property type="match status" value="1"/>
</dbReference>
<dbReference type="Proteomes" id="UP000018877">
    <property type="component" value="Unassembled WGS sequence"/>
</dbReference>
<dbReference type="Pfam" id="PF00005">
    <property type="entry name" value="ABC_tran"/>
    <property type="match status" value="1"/>
</dbReference>
<dbReference type="GO" id="GO:0015188">
    <property type="term" value="F:L-isoleucine transmembrane transporter activity"/>
    <property type="evidence" value="ECO:0007669"/>
    <property type="project" value="TreeGrafter"/>
</dbReference>
<dbReference type="FunFam" id="3.40.50.300:FF:000421">
    <property type="entry name" value="Branched-chain amino acid ABC transporter ATP-binding protein"/>
    <property type="match status" value="1"/>
</dbReference>
<evidence type="ECO:0000256" key="2">
    <source>
        <dbReference type="ARBA" id="ARBA00022741"/>
    </source>
</evidence>
<dbReference type="AlphaFoldDB" id="A0AB94IPN3"/>
<dbReference type="PANTHER" id="PTHR45772:SF7">
    <property type="entry name" value="AMINO ACID ABC TRANSPORTER ATP-BINDING PROTEIN"/>
    <property type="match status" value="1"/>
</dbReference>
<dbReference type="InterPro" id="IPR003439">
    <property type="entry name" value="ABC_transporter-like_ATP-bd"/>
</dbReference>
<dbReference type="GO" id="GO:0005524">
    <property type="term" value="F:ATP binding"/>
    <property type="evidence" value="ECO:0007669"/>
    <property type="project" value="UniProtKB-KW"/>
</dbReference>
<keyword evidence="2" id="KW-0547">Nucleotide-binding</keyword>
<dbReference type="Pfam" id="PF12399">
    <property type="entry name" value="BCA_ABC_TP_C"/>
    <property type="match status" value="1"/>
</dbReference>
<keyword evidence="1" id="KW-0813">Transport</keyword>
<dbReference type="GO" id="GO:1903806">
    <property type="term" value="P:L-isoleucine import across plasma membrane"/>
    <property type="evidence" value="ECO:0007669"/>
    <property type="project" value="TreeGrafter"/>
</dbReference>
<sequence>MLEVNNLVKSFGGLQVTKKVSFEVKKGEIFGIIGPNGAGKTTMFNQISGFIKPDSGSITFKGNSIEKRSPKDICKLGIGRTFQIAQPFPKMSVLENVMVGSLLRTKSINQAREKAKEVLDFVQLNVPYDTPSSNLTISDRKRLEVAKALATEPELILLDEVMAGLNQTGVKEFINLIFELKKRGTSVLIIEHIMEAMMTLSDRILVLNYGEEVLTGKPQEVANNPKVIEAYLGDEIHA</sequence>
<reference evidence="5 6" key="1">
    <citation type="journal article" date="2014" name="Environ. Microbiol.">
        <title>The nitrate-ammonifying and nosZ-carrying bacterium Bacillus vireti is a potent source and sink for nitric and nitrous oxide under high nitrate conditions.</title>
        <authorList>
            <person name="Mania D."/>
            <person name="Heylen K."/>
            <person name="van Spanning R.J."/>
            <person name="Frostegard A."/>
        </authorList>
    </citation>
    <scope>NUCLEOTIDE SEQUENCE [LARGE SCALE GENOMIC DNA]</scope>
    <source>
        <strain evidence="5 6">LMG 21834</strain>
    </source>
</reference>
<keyword evidence="3" id="KW-0067">ATP-binding</keyword>
<feature type="domain" description="ABC transporter" evidence="4">
    <location>
        <begin position="2"/>
        <end position="234"/>
    </location>
</feature>
<evidence type="ECO:0000313" key="5">
    <source>
        <dbReference type="EMBL" id="ETI69045.1"/>
    </source>
</evidence>
<organism evidence="5 6">
    <name type="scientific">Neobacillus vireti LMG 21834</name>
    <dbReference type="NCBI Taxonomy" id="1131730"/>
    <lineage>
        <taxon>Bacteria</taxon>
        <taxon>Bacillati</taxon>
        <taxon>Bacillota</taxon>
        <taxon>Bacilli</taxon>
        <taxon>Bacillales</taxon>
        <taxon>Bacillaceae</taxon>
        <taxon>Neobacillus</taxon>
    </lineage>
</organism>
<dbReference type="EMBL" id="ALAN01000059">
    <property type="protein sequence ID" value="ETI69045.1"/>
    <property type="molecule type" value="Genomic_DNA"/>
</dbReference>
<dbReference type="GO" id="GO:0042941">
    <property type="term" value="P:D-alanine transmembrane transport"/>
    <property type="evidence" value="ECO:0007669"/>
    <property type="project" value="TreeGrafter"/>
</dbReference>
<dbReference type="SMART" id="SM00382">
    <property type="entry name" value="AAA"/>
    <property type="match status" value="1"/>
</dbReference>
<comment type="caution">
    <text evidence="5">The sequence shown here is derived from an EMBL/GenBank/DDBJ whole genome shotgun (WGS) entry which is preliminary data.</text>
</comment>
<name>A0AB94IPN3_9BACI</name>
<dbReference type="SUPFAM" id="SSF52540">
    <property type="entry name" value="P-loop containing nucleoside triphosphate hydrolases"/>
    <property type="match status" value="1"/>
</dbReference>
<dbReference type="GO" id="GO:0015192">
    <property type="term" value="F:L-phenylalanine transmembrane transporter activity"/>
    <property type="evidence" value="ECO:0007669"/>
    <property type="project" value="TreeGrafter"/>
</dbReference>
<dbReference type="InterPro" id="IPR051120">
    <property type="entry name" value="ABC_AA/LPS_Transport"/>
</dbReference>
<dbReference type="InterPro" id="IPR003593">
    <property type="entry name" value="AAA+_ATPase"/>
</dbReference>
<keyword evidence="6" id="KW-1185">Reference proteome</keyword>
<evidence type="ECO:0000256" key="3">
    <source>
        <dbReference type="ARBA" id="ARBA00022840"/>
    </source>
</evidence>
<dbReference type="GO" id="GO:0005886">
    <property type="term" value="C:plasma membrane"/>
    <property type="evidence" value="ECO:0007669"/>
    <property type="project" value="TreeGrafter"/>
</dbReference>
<dbReference type="RefSeq" id="WP_024028159.1">
    <property type="nucleotide sequence ID" value="NZ_ALAN01000059.1"/>
</dbReference>
<evidence type="ECO:0000313" key="6">
    <source>
        <dbReference type="Proteomes" id="UP000018877"/>
    </source>
</evidence>
<dbReference type="GO" id="GO:0015808">
    <property type="term" value="P:L-alanine transport"/>
    <property type="evidence" value="ECO:0007669"/>
    <property type="project" value="TreeGrafter"/>
</dbReference>
<protein>
    <submittedName>
        <fullName evidence="5">ABC transporter-like protein</fullName>
    </submittedName>
</protein>
<gene>
    <name evidence="5" type="ORF">BAVI_09796</name>
</gene>
<dbReference type="PANTHER" id="PTHR45772">
    <property type="entry name" value="CONSERVED COMPONENT OF ABC TRANSPORTER FOR NATURAL AMINO ACIDS-RELATED"/>
    <property type="match status" value="1"/>
</dbReference>
<accession>A0AB94IPN3</accession>
<evidence type="ECO:0000256" key="1">
    <source>
        <dbReference type="ARBA" id="ARBA00022448"/>
    </source>
</evidence>
<dbReference type="GO" id="GO:0005304">
    <property type="term" value="F:L-valine transmembrane transporter activity"/>
    <property type="evidence" value="ECO:0007669"/>
    <property type="project" value="TreeGrafter"/>
</dbReference>